<evidence type="ECO:0000313" key="2">
    <source>
        <dbReference type="Proteomes" id="UP000461585"/>
    </source>
</evidence>
<dbReference type="EMBL" id="JAAEEH010000012">
    <property type="protein sequence ID" value="NDL67241.1"/>
    <property type="molecule type" value="Genomic_DNA"/>
</dbReference>
<gene>
    <name evidence="1" type="ORF">GXN74_05760</name>
</gene>
<proteinExistence type="predicted"/>
<name>A0A7X5HVK8_9FIRM</name>
<keyword evidence="2" id="KW-1185">Reference proteome</keyword>
<dbReference type="AlphaFoldDB" id="A0A7X5HVK8"/>
<dbReference type="Proteomes" id="UP000461585">
    <property type="component" value="Unassembled WGS sequence"/>
</dbReference>
<accession>A0A7X5HVK8</accession>
<evidence type="ECO:0008006" key="3">
    <source>
        <dbReference type="Google" id="ProtNLM"/>
    </source>
</evidence>
<evidence type="ECO:0000313" key="1">
    <source>
        <dbReference type="EMBL" id="NDL67241.1"/>
    </source>
</evidence>
<organism evidence="1 2">
    <name type="scientific">Anaerotalea alkaliphila</name>
    <dbReference type="NCBI Taxonomy" id="2662126"/>
    <lineage>
        <taxon>Bacteria</taxon>
        <taxon>Bacillati</taxon>
        <taxon>Bacillota</taxon>
        <taxon>Clostridia</taxon>
        <taxon>Eubacteriales</taxon>
        <taxon>Anaerotalea</taxon>
    </lineage>
</organism>
<protein>
    <recommendedName>
        <fullName evidence="3">Polyhydroxyalkanoate synthesis regulator phasin</fullName>
    </recommendedName>
</protein>
<reference evidence="1 2" key="1">
    <citation type="submission" date="2020-01" db="EMBL/GenBank/DDBJ databases">
        <title>Anaeroalcalibacter tamaniensis gen. nov., sp. nov., moderately halophilic strictly anaerobic fermenter bacterium from mud volcano of Taman peninsula.</title>
        <authorList>
            <person name="Frolova A."/>
            <person name="Merkel A.Y."/>
            <person name="Slobodkin A.I."/>
        </authorList>
    </citation>
    <scope>NUCLEOTIDE SEQUENCE [LARGE SCALE GENOMIC DNA]</scope>
    <source>
        <strain evidence="1 2">F-3ap</strain>
    </source>
</reference>
<comment type="caution">
    <text evidence="1">The sequence shown here is derived from an EMBL/GenBank/DDBJ whole genome shotgun (WGS) entry which is preliminary data.</text>
</comment>
<sequence>MDMGNGLGDDLRKLMLAGIGGAAVAAESAKKGFDILVEKGDATVRKGKAAYAELKHKASPSSLIDRVDQLTPEELQALKARIGELERQGKE</sequence>